<dbReference type="RefSeq" id="WP_027260431.1">
    <property type="nucleotide sequence ID" value="NZ_FPAW01000036.1"/>
</dbReference>
<reference evidence="2 3" key="1">
    <citation type="submission" date="2016-10" db="EMBL/GenBank/DDBJ databases">
        <authorList>
            <person name="de Groot N.N."/>
        </authorList>
    </citation>
    <scope>NUCLEOTIDE SEQUENCE [LARGE SCALE GENOMIC DNA]</scope>
    <source>
        <strain evidence="2 3">CGMCC 1.10959</strain>
    </source>
</reference>
<dbReference type="EMBL" id="FPAW01000036">
    <property type="protein sequence ID" value="SFU16025.1"/>
    <property type="molecule type" value="Genomic_DNA"/>
</dbReference>
<evidence type="ECO:0000313" key="2">
    <source>
        <dbReference type="EMBL" id="SFU16025.1"/>
    </source>
</evidence>
<dbReference type="OrthoDB" id="9803104at2"/>
<dbReference type="Pfam" id="PF19581">
    <property type="entry name" value="Glyoxalase_7"/>
    <property type="match status" value="1"/>
</dbReference>
<dbReference type="eggNOG" id="COG0346">
    <property type="taxonomic scope" value="Bacteria"/>
</dbReference>
<dbReference type="Proteomes" id="UP000182466">
    <property type="component" value="Unassembled WGS sequence"/>
</dbReference>
<dbReference type="InterPro" id="IPR029068">
    <property type="entry name" value="Glyas_Bleomycin-R_OHBP_Dase"/>
</dbReference>
<proteinExistence type="predicted"/>
<dbReference type="Gene3D" id="3.10.180.10">
    <property type="entry name" value="2,3-Dihydroxybiphenyl 1,2-Dioxygenase, domain 1"/>
    <property type="match status" value="1"/>
</dbReference>
<sequence length="128" mass="13725">MKTGPAIPVFRSFDEAKSRAVYVDYPGFTWDNAHRSGKTAPLYAVLSKGPLRLHATEHHGGATPGSTVIVDVLDAQAVPDDPRSRGHPNANLEGLPWGKLVTVKDPFGNTLRFLGAKVGTARAIKDPI</sequence>
<protein>
    <recommendedName>
        <fullName evidence="4">VOC domain-containing protein</fullName>
    </recommendedName>
</protein>
<dbReference type="InterPro" id="IPR000335">
    <property type="entry name" value="Bleomycin-R"/>
</dbReference>
<keyword evidence="3" id="KW-1185">Reference proteome</keyword>
<accession>A0A1I7DWL2</accession>
<keyword evidence="1" id="KW-0046">Antibiotic resistance</keyword>
<dbReference type="GO" id="GO:0046677">
    <property type="term" value="P:response to antibiotic"/>
    <property type="evidence" value="ECO:0007669"/>
    <property type="project" value="UniProtKB-KW"/>
</dbReference>
<gene>
    <name evidence="2" type="ORF">SAMN05216236_13634</name>
</gene>
<dbReference type="AlphaFoldDB" id="A0A1I7DWL2"/>
<dbReference type="STRING" id="999627.SAMN05216236_13634"/>
<evidence type="ECO:0000313" key="3">
    <source>
        <dbReference type="Proteomes" id="UP000182466"/>
    </source>
</evidence>
<evidence type="ECO:0000256" key="1">
    <source>
        <dbReference type="ARBA" id="ARBA00023251"/>
    </source>
</evidence>
<dbReference type="SUPFAM" id="SSF54593">
    <property type="entry name" value="Glyoxalase/Bleomycin resistance protein/Dihydroxybiphenyl dioxygenase"/>
    <property type="match status" value="1"/>
</dbReference>
<name>A0A1I7DWL2_9RHOB</name>
<organism evidence="2 3">
    <name type="scientific">Sedimentitalea nanhaiensis</name>
    <dbReference type="NCBI Taxonomy" id="999627"/>
    <lineage>
        <taxon>Bacteria</taxon>
        <taxon>Pseudomonadati</taxon>
        <taxon>Pseudomonadota</taxon>
        <taxon>Alphaproteobacteria</taxon>
        <taxon>Rhodobacterales</taxon>
        <taxon>Paracoccaceae</taxon>
        <taxon>Sedimentitalea</taxon>
    </lineage>
</organism>
<evidence type="ECO:0008006" key="4">
    <source>
        <dbReference type="Google" id="ProtNLM"/>
    </source>
</evidence>